<dbReference type="SMART" id="SM00388">
    <property type="entry name" value="HisKA"/>
    <property type="match status" value="1"/>
</dbReference>
<evidence type="ECO:0000256" key="7">
    <source>
        <dbReference type="ARBA" id="ARBA00022741"/>
    </source>
</evidence>
<evidence type="ECO:0000256" key="10">
    <source>
        <dbReference type="SAM" id="Phobius"/>
    </source>
</evidence>
<keyword evidence="10" id="KW-0812">Transmembrane</keyword>
<dbReference type="Gene3D" id="3.30.565.10">
    <property type="entry name" value="Histidine kinase-like ATPase, C-terminal domain"/>
    <property type="match status" value="1"/>
</dbReference>
<evidence type="ECO:0000256" key="5">
    <source>
        <dbReference type="ARBA" id="ARBA00022553"/>
    </source>
</evidence>
<dbReference type="Pfam" id="PF02518">
    <property type="entry name" value="HATPase_c"/>
    <property type="match status" value="1"/>
</dbReference>
<evidence type="ECO:0000256" key="2">
    <source>
        <dbReference type="ARBA" id="ARBA00004651"/>
    </source>
</evidence>
<feature type="transmembrane region" description="Helical" evidence="10">
    <location>
        <begin position="40"/>
        <end position="59"/>
    </location>
</feature>
<organism evidence="12 13">
    <name type="scientific">Brevundimonas naejangsanensis</name>
    <dbReference type="NCBI Taxonomy" id="588932"/>
    <lineage>
        <taxon>Bacteria</taxon>
        <taxon>Pseudomonadati</taxon>
        <taxon>Pseudomonadota</taxon>
        <taxon>Alphaproteobacteria</taxon>
        <taxon>Caulobacterales</taxon>
        <taxon>Caulobacteraceae</taxon>
        <taxon>Brevundimonas</taxon>
    </lineage>
</organism>
<keyword evidence="9" id="KW-0067">ATP-binding</keyword>
<proteinExistence type="predicted"/>
<dbReference type="PANTHER" id="PTHR44936:SF10">
    <property type="entry name" value="SENSOR PROTEIN RSTB"/>
    <property type="match status" value="1"/>
</dbReference>
<dbReference type="GO" id="GO:0005886">
    <property type="term" value="C:plasma membrane"/>
    <property type="evidence" value="ECO:0007669"/>
    <property type="project" value="UniProtKB-SubCell"/>
</dbReference>
<dbReference type="STRING" id="588932.DA69_08135"/>
<dbReference type="InterPro" id="IPR036097">
    <property type="entry name" value="HisK_dim/P_sf"/>
</dbReference>
<feature type="transmembrane region" description="Helical" evidence="10">
    <location>
        <begin position="144"/>
        <end position="163"/>
    </location>
</feature>
<evidence type="ECO:0000256" key="8">
    <source>
        <dbReference type="ARBA" id="ARBA00022777"/>
    </source>
</evidence>
<keyword evidence="10" id="KW-1133">Transmembrane helix</keyword>
<dbReference type="SUPFAM" id="SSF55874">
    <property type="entry name" value="ATPase domain of HSP90 chaperone/DNA topoisomerase II/histidine kinase"/>
    <property type="match status" value="1"/>
</dbReference>
<evidence type="ECO:0000256" key="3">
    <source>
        <dbReference type="ARBA" id="ARBA00012438"/>
    </source>
</evidence>
<keyword evidence="4" id="KW-1003">Cell membrane</keyword>
<dbReference type="PANTHER" id="PTHR44936">
    <property type="entry name" value="SENSOR PROTEIN CREC"/>
    <property type="match status" value="1"/>
</dbReference>
<keyword evidence="10" id="KW-0472">Membrane</keyword>
<evidence type="ECO:0000259" key="11">
    <source>
        <dbReference type="PROSITE" id="PS50109"/>
    </source>
</evidence>
<dbReference type="Gene3D" id="1.10.287.130">
    <property type="match status" value="1"/>
</dbReference>
<gene>
    <name evidence="12" type="ORF">DA69_08135</name>
</gene>
<comment type="catalytic activity">
    <reaction evidence="1">
        <text>ATP + protein L-histidine = ADP + protein N-phospho-L-histidine.</text>
        <dbReference type="EC" id="2.7.13.3"/>
    </reaction>
</comment>
<name>A0A172Y681_9CAUL</name>
<dbReference type="InterPro" id="IPR003594">
    <property type="entry name" value="HATPase_dom"/>
</dbReference>
<dbReference type="eggNOG" id="COG4191">
    <property type="taxonomic scope" value="Bacteria"/>
</dbReference>
<dbReference type="InterPro" id="IPR004358">
    <property type="entry name" value="Sig_transdc_His_kin-like_C"/>
</dbReference>
<dbReference type="Proteomes" id="UP000077603">
    <property type="component" value="Chromosome"/>
</dbReference>
<evidence type="ECO:0000256" key="6">
    <source>
        <dbReference type="ARBA" id="ARBA00022679"/>
    </source>
</evidence>
<dbReference type="EMBL" id="CP015614">
    <property type="protein sequence ID" value="ANF54708.1"/>
    <property type="molecule type" value="Genomic_DNA"/>
</dbReference>
<evidence type="ECO:0000313" key="12">
    <source>
        <dbReference type="EMBL" id="ANF54708.1"/>
    </source>
</evidence>
<dbReference type="OrthoDB" id="9785252at2"/>
<dbReference type="InterPro" id="IPR050980">
    <property type="entry name" value="2C_sensor_his_kinase"/>
</dbReference>
<accession>A0A172Y681</accession>
<feature type="transmembrane region" description="Helical" evidence="10">
    <location>
        <begin position="175"/>
        <end position="195"/>
    </location>
</feature>
<keyword evidence="7" id="KW-0547">Nucleotide-binding</keyword>
<evidence type="ECO:0000313" key="13">
    <source>
        <dbReference type="Proteomes" id="UP000077603"/>
    </source>
</evidence>
<evidence type="ECO:0000256" key="1">
    <source>
        <dbReference type="ARBA" id="ARBA00000085"/>
    </source>
</evidence>
<sequence length="447" mass="47225">MQAEALNRFFRTVLGMDANAETPVSPGAAGRRNMLLLIQLRWLAVIGQVATIVIVHWGLKISVPLGPLLLAPTALAVMNLVSAPVTLRRKIVTDPEILLALCVDVAALSWLLYFSGGATNPFAALYLMQVVLAAVLLRPVYAWGFVLATGACLAFLAVWRQPLDLPAGADARLGLIQQGALINFILIAVLLVAFVTRTSQNVRARDAYLAEARQQAAEQDHIVRMGLLASGAAHELGTPLASLSVILSDWRRMPALTGDDDLRHDIEQMQAEVDRCKSIVTNILMSAGEARGEAPTVTALSGFLGEIIDEWSASRPGDAMQVVLSGPTPRDPSIIADPALKQVFSALLDNAQEAGARNLEVRAVADADGLFIAFEDDGPGFAPGILEKLGQPYQSTKARAGAGLGLFLLVNVVRKLGGTVVAANRPGATGGGAVVRLALPIDALAPK</sequence>
<dbReference type="InterPro" id="IPR003661">
    <property type="entry name" value="HisK_dim/P_dom"/>
</dbReference>
<dbReference type="EC" id="2.7.13.3" evidence="3"/>
<reference evidence="12 13" key="1">
    <citation type="journal article" date="2014" name="Genome Announc.">
        <title>Genome Sequence of a Promising Hydrogen-Producing Facultative Anaerobic Bacterium, Brevundimonas naejangsanensis Strain B1.</title>
        <authorList>
            <person name="Su H."/>
            <person name="Zhang T."/>
            <person name="Bao M."/>
            <person name="Jiang Y."/>
            <person name="Wang Y."/>
            <person name="Tan T."/>
        </authorList>
    </citation>
    <scope>NUCLEOTIDE SEQUENCE [LARGE SCALE GENOMIC DNA]</scope>
    <source>
        <strain evidence="12 13">B1</strain>
    </source>
</reference>
<dbReference type="CDD" id="cd00082">
    <property type="entry name" value="HisKA"/>
    <property type="match status" value="1"/>
</dbReference>
<keyword evidence="8 12" id="KW-0418">Kinase</keyword>
<dbReference type="PROSITE" id="PS50109">
    <property type="entry name" value="HIS_KIN"/>
    <property type="match status" value="1"/>
</dbReference>
<dbReference type="InterPro" id="IPR036890">
    <property type="entry name" value="HATPase_C_sf"/>
</dbReference>
<feature type="transmembrane region" description="Helical" evidence="10">
    <location>
        <begin position="121"/>
        <end position="137"/>
    </location>
</feature>
<dbReference type="Pfam" id="PF25323">
    <property type="entry name" value="6TM_PilS"/>
    <property type="match status" value="1"/>
</dbReference>
<evidence type="ECO:0000256" key="9">
    <source>
        <dbReference type="ARBA" id="ARBA00022840"/>
    </source>
</evidence>
<dbReference type="AlphaFoldDB" id="A0A172Y681"/>
<dbReference type="Pfam" id="PF00512">
    <property type="entry name" value="HisKA"/>
    <property type="match status" value="1"/>
</dbReference>
<protein>
    <recommendedName>
        <fullName evidence="3">histidine kinase</fullName>
        <ecNumber evidence="3">2.7.13.3</ecNumber>
    </recommendedName>
</protein>
<dbReference type="InterPro" id="IPR005467">
    <property type="entry name" value="His_kinase_dom"/>
</dbReference>
<dbReference type="KEGG" id="bne:DA69_08135"/>
<comment type="subcellular location">
    <subcellularLocation>
        <location evidence="2">Cell membrane</location>
        <topology evidence="2">Multi-pass membrane protein</topology>
    </subcellularLocation>
</comment>
<keyword evidence="5" id="KW-0597">Phosphoprotein</keyword>
<feature type="domain" description="Histidine kinase" evidence="11">
    <location>
        <begin position="231"/>
        <end position="443"/>
    </location>
</feature>
<dbReference type="SMART" id="SM00387">
    <property type="entry name" value="HATPase_c"/>
    <property type="match status" value="1"/>
</dbReference>
<dbReference type="GO" id="GO:0005524">
    <property type="term" value="F:ATP binding"/>
    <property type="evidence" value="ECO:0007669"/>
    <property type="project" value="UniProtKB-KW"/>
</dbReference>
<feature type="transmembrane region" description="Helical" evidence="10">
    <location>
        <begin position="97"/>
        <end position="115"/>
    </location>
</feature>
<keyword evidence="13" id="KW-1185">Reference proteome</keyword>
<dbReference type="PRINTS" id="PR00344">
    <property type="entry name" value="BCTRLSENSOR"/>
</dbReference>
<dbReference type="GO" id="GO:0000155">
    <property type="term" value="F:phosphorelay sensor kinase activity"/>
    <property type="evidence" value="ECO:0007669"/>
    <property type="project" value="InterPro"/>
</dbReference>
<dbReference type="SUPFAM" id="SSF47384">
    <property type="entry name" value="Homodimeric domain of signal transducing histidine kinase"/>
    <property type="match status" value="1"/>
</dbReference>
<feature type="transmembrane region" description="Helical" evidence="10">
    <location>
        <begin position="65"/>
        <end position="85"/>
    </location>
</feature>
<evidence type="ECO:0000256" key="4">
    <source>
        <dbReference type="ARBA" id="ARBA00022475"/>
    </source>
</evidence>
<dbReference type="RefSeq" id="WP_025978237.1">
    <property type="nucleotide sequence ID" value="NZ_CP015614.1"/>
</dbReference>
<keyword evidence="6" id="KW-0808">Transferase</keyword>